<dbReference type="EC" id="2.7.8.42" evidence="11"/>
<evidence type="ECO:0000256" key="6">
    <source>
        <dbReference type="ARBA" id="ARBA00022989"/>
    </source>
</evidence>
<evidence type="ECO:0000256" key="7">
    <source>
        <dbReference type="ARBA" id="ARBA00023136"/>
    </source>
</evidence>
<dbReference type="InterPro" id="IPR058130">
    <property type="entry name" value="PEA_transf_C"/>
</dbReference>
<evidence type="ECO:0000256" key="5">
    <source>
        <dbReference type="ARBA" id="ARBA00022692"/>
    </source>
</evidence>
<comment type="caution">
    <text evidence="11">The sequence shown here is derived from an EMBL/GenBank/DDBJ whole genome shotgun (WGS) entry which is preliminary data.</text>
</comment>
<dbReference type="PANTHER" id="PTHR30443:SF3">
    <property type="entry name" value="KDO(2)-LIPID A PHOSPHOETHANOLAMINE 7''-TRANSFERASE"/>
    <property type="match status" value="1"/>
</dbReference>
<keyword evidence="7 8" id="KW-0472">Membrane</keyword>
<keyword evidence="12" id="KW-1185">Reference proteome</keyword>
<dbReference type="CDD" id="cd16017">
    <property type="entry name" value="LptA"/>
    <property type="match status" value="1"/>
</dbReference>
<accession>A0A4U0PDH3</accession>
<evidence type="ECO:0000256" key="3">
    <source>
        <dbReference type="ARBA" id="ARBA00022519"/>
    </source>
</evidence>
<keyword evidence="3" id="KW-0997">Cell inner membrane</keyword>
<evidence type="ECO:0000256" key="8">
    <source>
        <dbReference type="SAM" id="Phobius"/>
    </source>
</evidence>
<dbReference type="InterPro" id="IPR017850">
    <property type="entry name" value="Alkaline_phosphatase_core_sf"/>
</dbReference>
<evidence type="ECO:0000259" key="9">
    <source>
        <dbReference type="Pfam" id="PF00884"/>
    </source>
</evidence>
<dbReference type="SUPFAM" id="SSF53649">
    <property type="entry name" value="Alkaline phosphatase-like"/>
    <property type="match status" value="1"/>
</dbReference>
<keyword evidence="2" id="KW-1003">Cell membrane</keyword>
<feature type="transmembrane region" description="Helical" evidence="8">
    <location>
        <begin position="88"/>
        <end position="113"/>
    </location>
</feature>
<protein>
    <submittedName>
        <fullName evidence="11">Kdo(2)-lipid A phosphoethanolamine 7''-transferase</fullName>
        <ecNumber evidence="11">2.7.8.42</ecNumber>
    </submittedName>
</protein>
<dbReference type="GO" id="GO:0043838">
    <property type="term" value="F:phosphatidylethanolamine:Kdo2-lipid A phosphoethanolamine transferase activity"/>
    <property type="evidence" value="ECO:0007669"/>
    <property type="project" value="TreeGrafter"/>
</dbReference>
<dbReference type="Pfam" id="PF00884">
    <property type="entry name" value="Sulfatase"/>
    <property type="match status" value="1"/>
</dbReference>
<feature type="transmembrane region" description="Helical" evidence="8">
    <location>
        <begin position="52"/>
        <end position="76"/>
    </location>
</feature>
<keyword evidence="5 8" id="KW-0812">Transmembrane</keyword>
<feature type="transmembrane region" description="Helical" evidence="8">
    <location>
        <begin position="133"/>
        <end position="149"/>
    </location>
</feature>
<proteinExistence type="predicted"/>
<evidence type="ECO:0000259" key="10">
    <source>
        <dbReference type="Pfam" id="PF08019"/>
    </source>
</evidence>
<dbReference type="InterPro" id="IPR040423">
    <property type="entry name" value="PEA_transferase"/>
</dbReference>
<evidence type="ECO:0000256" key="4">
    <source>
        <dbReference type="ARBA" id="ARBA00022679"/>
    </source>
</evidence>
<reference evidence="11 12" key="1">
    <citation type="submission" date="2019-04" db="EMBL/GenBank/DDBJ databases">
        <title>Chitiniphilus eburnea sp. nov., a novel chitinolytic bacterium isolated from aquaculture sludge.</title>
        <authorList>
            <person name="Sheng M."/>
        </authorList>
    </citation>
    <scope>NUCLEOTIDE SEQUENCE [LARGE SCALE GENOMIC DNA]</scope>
    <source>
        <strain evidence="11 12">HX-2-15</strain>
    </source>
</reference>
<evidence type="ECO:0000256" key="1">
    <source>
        <dbReference type="ARBA" id="ARBA00004429"/>
    </source>
</evidence>
<feature type="domain" description="Phosphoethanolamine transferase N-terminal" evidence="10">
    <location>
        <begin position="67"/>
        <end position="183"/>
    </location>
</feature>
<feature type="transmembrane region" description="Helical" evidence="8">
    <location>
        <begin position="209"/>
        <end position="231"/>
    </location>
</feature>
<dbReference type="Gene3D" id="3.40.720.10">
    <property type="entry name" value="Alkaline Phosphatase, subunit A"/>
    <property type="match status" value="1"/>
</dbReference>
<comment type="subcellular location">
    <subcellularLocation>
        <location evidence="1">Cell inner membrane</location>
        <topology evidence="1">Multi-pass membrane protein</topology>
    </subcellularLocation>
</comment>
<sequence>MNSIPWRNGADGRVRALSQSWQAWWLALYIGVLLNGAVFYRRFDQDLSGMQTPAVLVGAIEVIAVVLLNFVVLRLLSLAGSFCHRVLASLLVLVCVAASYYMTCFNVVIGYGIVASVLTTDFDLSREVVGLRFVGWIVLLSAGPLWWLWRARPGALLSAQLRCPRQGVRALTILLLAALLVWLPVRWVHQGQRAQDAVLNRDTPSYGGVVAHSYLPANWLAALGLYAYAALDERRDARALFDPVEAFTYVAPQGIEETYVVFIVGETARWDHLGLLGYVRDTTPLLAREPNLVAFAGTSCDTATKLSLRCMFVREGGAKDNAQRTVTERNVFAVLHDLGFSGELFAMQSELWFYNKTDVDDFAFREMIASAEKNQGRAVDDMLLIDELKGSLARHPQGQHLVILHTKGSHHQYSQRYPRQFARYQPECAASDGRCDIQALINAFDNSILYTDHFIKQVLDQLRDKRALVFYASDHGESISDDTHLHGTPREVAPPEQFRVPLLVWGSERFLSDKHNADAFERMRTLARAGTPQQHTDLFDSILGCLGYTSPDGGIDARNNWCAPKDTVHAAQRRSTTPHVL</sequence>
<dbReference type="GO" id="GO:0009244">
    <property type="term" value="P:lipopolysaccharide core region biosynthetic process"/>
    <property type="evidence" value="ECO:0007669"/>
    <property type="project" value="TreeGrafter"/>
</dbReference>
<dbReference type="OrthoDB" id="9786870at2"/>
<dbReference type="InterPro" id="IPR012549">
    <property type="entry name" value="EptA-like_N"/>
</dbReference>
<name>A0A4U0PDH3_9NEIS</name>
<dbReference type="Pfam" id="PF08019">
    <property type="entry name" value="EptA_B_N"/>
    <property type="match status" value="1"/>
</dbReference>
<feature type="transmembrane region" description="Helical" evidence="8">
    <location>
        <begin position="170"/>
        <end position="189"/>
    </location>
</feature>
<gene>
    <name evidence="11" type="primary">eptB</name>
    <name evidence="11" type="ORF">FAZ21_17810</name>
</gene>
<keyword evidence="6 8" id="KW-1133">Transmembrane helix</keyword>
<evidence type="ECO:0000256" key="2">
    <source>
        <dbReference type="ARBA" id="ARBA00022475"/>
    </source>
</evidence>
<dbReference type="EMBL" id="SUMF01000035">
    <property type="protein sequence ID" value="TJZ65801.1"/>
    <property type="molecule type" value="Genomic_DNA"/>
</dbReference>
<evidence type="ECO:0000313" key="11">
    <source>
        <dbReference type="EMBL" id="TJZ65801.1"/>
    </source>
</evidence>
<dbReference type="InterPro" id="IPR000917">
    <property type="entry name" value="Sulfatase_N"/>
</dbReference>
<feature type="domain" description="Sulfatase N-terminal" evidence="9">
    <location>
        <begin position="259"/>
        <end position="548"/>
    </location>
</feature>
<dbReference type="PANTHER" id="PTHR30443">
    <property type="entry name" value="INNER MEMBRANE PROTEIN"/>
    <property type="match status" value="1"/>
</dbReference>
<dbReference type="NCBIfam" id="NF008593">
    <property type="entry name" value="PRK11560.1"/>
    <property type="match status" value="1"/>
</dbReference>
<keyword evidence="4 11" id="KW-0808">Transferase</keyword>
<feature type="transmembrane region" description="Helical" evidence="8">
    <location>
        <begin position="21"/>
        <end position="40"/>
    </location>
</feature>
<dbReference type="GO" id="GO:0005886">
    <property type="term" value="C:plasma membrane"/>
    <property type="evidence" value="ECO:0007669"/>
    <property type="project" value="UniProtKB-SubCell"/>
</dbReference>
<organism evidence="11 12">
    <name type="scientific">Chitiniphilus eburneus</name>
    <dbReference type="NCBI Taxonomy" id="2571148"/>
    <lineage>
        <taxon>Bacteria</taxon>
        <taxon>Pseudomonadati</taxon>
        <taxon>Pseudomonadota</taxon>
        <taxon>Betaproteobacteria</taxon>
        <taxon>Neisseriales</taxon>
        <taxon>Chitinibacteraceae</taxon>
        <taxon>Chitiniphilus</taxon>
    </lineage>
</organism>
<dbReference type="AlphaFoldDB" id="A0A4U0PDH3"/>
<evidence type="ECO:0000313" key="12">
    <source>
        <dbReference type="Proteomes" id="UP000310016"/>
    </source>
</evidence>
<dbReference type="Proteomes" id="UP000310016">
    <property type="component" value="Unassembled WGS sequence"/>
</dbReference>
<dbReference type="GO" id="GO:0009245">
    <property type="term" value="P:lipid A biosynthetic process"/>
    <property type="evidence" value="ECO:0007669"/>
    <property type="project" value="TreeGrafter"/>
</dbReference>
<dbReference type="RefSeq" id="WP_136774783.1">
    <property type="nucleotide sequence ID" value="NZ_CP156074.1"/>
</dbReference>